<sequence length="194" mass="22360">NGQKARNIIPRRGLQQGDPLSPYLFVFCIERLGLLIIEAVEEGSWSPYRLRSHLVMLHLSFANDVLLFAKATTSFIRTIMRLLDLFRGTSRMRFSLPKSMAFASFRVSPVYCRRLAHISYIQFSSSLGKYLGYWMIHGRVNSQQFQEDVEKVQQRLSSWRGRLLNRAGHLTLVNSVLTSIPTYNIYLMATQPSL</sequence>
<dbReference type="EMBL" id="KQ484693">
    <property type="protein sequence ID" value="KYP34050.1"/>
    <property type="molecule type" value="Genomic_DNA"/>
</dbReference>
<gene>
    <name evidence="2" type="ORF">KK1_045031</name>
</gene>
<dbReference type="InterPro" id="IPR000477">
    <property type="entry name" value="RT_dom"/>
</dbReference>
<proteinExistence type="predicted"/>
<evidence type="ECO:0000313" key="2">
    <source>
        <dbReference type="EMBL" id="KYP34050.1"/>
    </source>
</evidence>
<dbReference type="PANTHER" id="PTHR33116:SF70">
    <property type="entry name" value="NON-LTR RETROELEMENT REVERSE TRANSCRIPTASE-LIKE PROTEIN"/>
    <property type="match status" value="1"/>
</dbReference>
<reference evidence="2" key="1">
    <citation type="journal article" date="2012" name="Nat. Biotechnol.">
        <title>Draft genome sequence of pigeonpea (Cajanus cajan), an orphan legume crop of resource-poor farmers.</title>
        <authorList>
            <person name="Varshney R.K."/>
            <person name="Chen W."/>
            <person name="Li Y."/>
            <person name="Bharti A.K."/>
            <person name="Saxena R.K."/>
            <person name="Schlueter J.A."/>
            <person name="Donoghue M.T."/>
            <person name="Azam S."/>
            <person name="Fan G."/>
            <person name="Whaley A.M."/>
            <person name="Farmer A.D."/>
            <person name="Sheridan J."/>
            <person name="Iwata A."/>
            <person name="Tuteja R."/>
            <person name="Penmetsa R.V."/>
            <person name="Wu W."/>
            <person name="Upadhyaya H.D."/>
            <person name="Yang S.P."/>
            <person name="Shah T."/>
            <person name="Saxena K.B."/>
            <person name="Michael T."/>
            <person name="McCombie W.R."/>
            <person name="Yang B."/>
            <person name="Zhang G."/>
            <person name="Yang H."/>
            <person name="Wang J."/>
            <person name="Spillane C."/>
            <person name="Cook D.R."/>
            <person name="May G.D."/>
            <person name="Xu X."/>
            <person name="Jackson S.A."/>
        </authorList>
    </citation>
    <scope>NUCLEOTIDE SEQUENCE [LARGE SCALE GENOMIC DNA]</scope>
</reference>
<dbReference type="Gramene" id="C.cajan_39927.t">
    <property type="protein sequence ID" value="C.cajan_39927.t.cds1"/>
    <property type="gene ID" value="C.cajan_39927"/>
</dbReference>
<feature type="domain" description="Reverse transcriptase" evidence="1">
    <location>
        <begin position="1"/>
        <end position="135"/>
    </location>
</feature>
<accession>A0A151QUS5</accession>
<name>A0A151QUS5_CAJCA</name>
<organism evidence="2 3">
    <name type="scientific">Cajanus cajan</name>
    <name type="common">Pigeon pea</name>
    <name type="synonym">Cajanus indicus</name>
    <dbReference type="NCBI Taxonomy" id="3821"/>
    <lineage>
        <taxon>Eukaryota</taxon>
        <taxon>Viridiplantae</taxon>
        <taxon>Streptophyta</taxon>
        <taxon>Embryophyta</taxon>
        <taxon>Tracheophyta</taxon>
        <taxon>Spermatophyta</taxon>
        <taxon>Magnoliopsida</taxon>
        <taxon>eudicotyledons</taxon>
        <taxon>Gunneridae</taxon>
        <taxon>Pentapetalae</taxon>
        <taxon>rosids</taxon>
        <taxon>fabids</taxon>
        <taxon>Fabales</taxon>
        <taxon>Fabaceae</taxon>
        <taxon>Papilionoideae</taxon>
        <taxon>50 kb inversion clade</taxon>
        <taxon>NPAAA clade</taxon>
        <taxon>indigoferoid/millettioid clade</taxon>
        <taxon>Phaseoleae</taxon>
        <taxon>Cajanus</taxon>
    </lineage>
</organism>
<evidence type="ECO:0000259" key="1">
    <source>
        <dbReference type="PROSITE" id="PS50878"/>
    </source>
</evidence>
<dbReference type="AlphaFoldDB" id="A0A151QUS5"/>
<dbReference type="STRING" id="3821.A0A151QUS5"/>
<keyword evidence="3" id="KW-1185">Reference proteome</keyword>
<dbReference type="PROSITE" id="PS50878">
    <property type="entry name" value="RT_POL"/>
    <property type="match status" value="1"/>
</dbReference>
<evidence type="ECO:0000313" key="3">
    <source>
        <dbReference type="Proteomes" id="UP000075243"/>
    </source>
</evidence>
<protein>
    <recommendedName>
        <fullName evidence="1">Reverse transcriptase domain-containing protein</fullName>
    </recommendedName>
</protein>
<feature type="non-terminal residue" evidence="2">
    <location>
        <position position="1"/>
    </location>
</feature>
<dbReference type="Proteomes" id="UP000075243">
    <property type="component" value="Unassembled WGS sequence"/>
</dbReference>
<dbReference type="PANTHER" id="PTHR33116">
    <property type="entry name" value="REVERSE TRANSCRIPTASE ZINC-BINDING DOMAIN-CONTAINING PROTEIN-RELATED-RELATED"/>
    <property type="match status" value="1"/>
</dbReference>